<evidence type="ECO:0000256" key="9">
    <source>
        <dbReference type="SAM" id="MobiDB-lite"/>
    </source>
</evidence>
<dbReference type="InterPro" id="IPR020568">
    <property type="entry name" value="Ribosomal_Su5_D2-typ_SF"/>
</dbReference>
<dbReference type="NCBIfam" id="TIGR00188">
    <property type="entry name" value="rnpA"/>
    <property type="match status" value="1"/>
</dbReference>
<comment type="function">
    <text evidence="1 7">RNaseP catalyzes the removal of the 5'-leader sequence from pre-tRNA to produce the mature 5'-terminus. It can also cleave other RNA substrates such as 4.5S RNA. The protein component plays an auxiliary but essential role in vivo by binding to the 5'-leader sequence and broadening the substrate specificity of the ribozyme.</text>
</comment>
<keyword evidence="3 7" id="KW-0540">Nuclease</keyword>
<dbReference type="PANTHER" id="PTHR33992">
    <property type="entry name" value="RIBONUCLEASE P PROTEIN COMPONENT"/>
    <property type="match status" value="1"/>
</dbReference>
<gene>
    <name evidence="7" type="primary">rnpA</name>
    <name evidence="10" type="ORF">AVDCRST_MAG67-4341</name>
</gene>
<evidence type="ECO:0000256" key="4">
    <source>
        <dbReference type="ARBA" id="ARBA00022759"/>
    </source>
</evidence>
<evidence type="ECO:0000256" key="7">
    <source>
        <dbReference type="HAMAP-Rule" id="MF_00227"/>
    </source>
</evidence>
<dbReference type="HAMAP" id="MF_00227">
    <property type="entry name" value="RNase_P"/>
    <property type="match status" value="1"/>
</dbReference>
<dbReference type="InterPro" id="IPR014721">
    <property type="entry name" value="Ribsml_uS5_D2-typ_fold_subgr"/>
</dbReference>
<dbReference type="GO" id="GO:0030677">
    <property type="term" value="C:ribonuclease P complex"/>
    <property type="evidence" value="ECO:0007669"/>
    <property type="project" value="TreeGrafter"/>
</dbReference>
<dbReference type="GO" id="GO:0042781">
    <property type="term" value="F:3'-tRNA processing endoribonuclease activity"/>
    <property type="evidence" value="ECO:0007669"/>
    <property type="project" value="TreeGrafter"/>
</dbReference>
<accession>A0A6J4TV10</accession>
<dbReference type="Gene3D" id="3.30.230.10">
    <property type="match status" value="1"/>
</dbReference>
<dbReference type="SUPFAM" id="SSF54211">
    <property type="entry name" value="Ribosomal protein S5 domain 2-like"/>
    <property type="match status" value="1"/>
</dbReference>
<protein>
    <recommendedName>
        <fullName evidence="7 8">Ribonuclease P protein component</fullName>
        <shortName evidence="7">RNase P protein</shortName>
        <shortName evidence="7">RNaseP protein</shortName>
        <ecNumber evidence="7 8">3.1.26.5</ecNumber>
    </recommendedName>
    <alternativeName>
        <fullName evidence="7">Protein C5</fullName>
    </alternativeName>
</protein>
<organism evidence="10">
    <name type="scientific">uncultured Solirubrobacteraceae bacterium</name>
    <dbReference type="NCBI Taxonomy" id="1162706"/>
    <lineage>
        <taxon>Bacteria</taxon>
        <taxon>Bacillati</taxon>
        <taxon>Actinomycetota</taxon>
        <taxon>Thermoleophilia</taxon>
        <taxon>Solirubrobacterales</taxon>
        <taxon>Solirubrobacteraceae</taxon>
        <taxon>environmental samples</taxon>
    </lineage>
</organism>
<evidence type="ECO:0000256" key="5">
    <source>
        <dbReference type="ARBA" id="ARBA00022801"/>
    </source>
</evidence>
<dbReference type="GO" id="GO:0004526">
    <property type="term" value="F:ribonuclease P activity"/>
    <property type="evidence" value="ECO:0007669"/>
    <property type="project" value="UniProtKB-UniRule"/>
</dbReference>
<evidence type="ECO:0000256" key="8">
    <source>
        <dbReference type="NCBIfam" id="TIGR00188"/>
    </source>
</evidence>
<feature type="compositionally biased region" description="Basic residues" evidence="9">
    <location>
        <begin position="10"/>
        <end position="19"/>
    </location>
</feature>
<evidence type="ECO:0000256" key="6">
    <source>
        <dbReference type="ARBA" id="ARBA00022884"/>
    </source>
</evidence>
<keyword evidence="5 7" id="KW-0378">Hydrolase</keyword>
<dbReference type="EC" id="3.1.26.5" evidence="7 8"/>
<comment type="similarity">
    <text evidence="7">Belongs to the RnpA family.</text>
</comment>
<dbReference type="GO" id="GO:0000049">
    <property type="term" value="F:tRNA binding"/>
    <property type="evidence" value="ECO:0007669"/>
    <property type="project" value="UniProtKB-UniRule"/>
</dbReference>
<comment type="catalytic activity">
    <reaction evidence="7">
        <text>Endonucleolytic cleavage of RNA, removing 5'-extranucleotides from tRNA precursor.</text>
        <dbReference type="EC" id="3.1.26.5"/>
    </reaction>
</comment>
<keyword evidence="2 7" id="KW-0819">tRNA processing</keyword>
<proteinExistence type="inferred from homology"/>
<dbReference type="PROSITE" id="PS00648">
    <property type="entry name" value="RIBONUCLEASE_P"/>
    <property type="match status" value="1"/>
</dbReference>
<sequence>MDEPLPRVPSPRRARRGRLSRSAEFERAYRQGRSHGNRHFVVYAFPRPADADADAGSGAGSRLGLSVSRKVGGAVERNRVKRLLREAFDAEAQVVPPGHDVVVVARPPARGLAEREGLEGVRSALRELLEQAGRV</sequence>
<evidence type="ECO:0000256" key="3">
    <source>
        <dbReference type="ARBA" id="ARBA00022722"/>
    </source>
</evidence>
<comment type="subunit">
    <text evidence="7">Consists of a catalytic RNA component (M1 or rnpB) and a protein subunit.</text>
</comment>
<dbReference type="PANTHER" id="PTHR33992:SF1">
    <property type="entry name" value="RIBONUCLEASE P PROTEIN COMPONENT"/>
    <property type="match status" value="1"/>
</dbReference>
<dbReference type="InterPro" id="IPR020539">
    <property type="entry name" value="RNase_P_CS"/>
</dbReference>
<dbReference type="InterPro" id="IPR000100">
    <property type="entry name" value="RNase_P"/>
</dbReference>
<dbReference type="GO" id="GO:0001682">
    <property type="term" value="P:tRNA 5'-leader removal"/>
    <property type="evidence" value="ECO:0007669"/>
    <property type="project" value="UniProtKB-UniRule"/>
</dbReference>
<reference evidence="10" key="1">
    <citation type="submission" date="2020-02" db="EMBL/GenBank/DDBJ databases">
        <authorList>
            <person name="Meier V. D."/>
        </authorList>
    </citation>
    <scope>NUCLEOTIDE SEQUENCE</scope>
    <source>
        <strain evidence="10">AVDCRST_MAG67</strain>
    </source>
</reference>
<feature type="region of interest" description="Disordered" evidence="9">
    <location>
        <begin position="1"/>
        <end position="31"/>
    </location>
</feature>
<evidence type="ECO:0000313" key="10">
    <source>
        <dbReference type="EMBL" id="CAA9531734.1"/>
    </source>
</evidence>
<keyword evidence="4 7" id="KW-0255">Endonuclease</keyword>
<dbReference type="EMBL" id="CADCVQ010000171">
    <property type="protein sequence ID" value="CAA9531734.1"/>
    <property type="molecule type" value="Genomic_DNA"/>
</dbReference>
<evidence type="ECO:0000256" key="1">
    <source>
        <dbReference type="ARBA" id="ARBA00002663"/>
    </source>
</evidence>
<dbReference type="AlphaFoldDB" id="A0A6J4TV10"/>
<dbReference type="Pfam" id="PF00825">
    <property type="entry name" value="Ribonuclease_P"/>
    <property type="match status" value="1"/>
</dbReference>
<evidence type="ECO:0000256" key="2">
    <source>
        <dbReference type="ARBA" id="ARBA00022694"/>
    </source>
</evidence>
<name>A0A6J4TV10_9ACTN</name>
<keyword evidence="6 7" id="KW-0694">RNA-binding</keyword>